<dbReference type="Proteomes" id="UP000078340">
    <property type="component" value="Unassembled WGS sequence"/>
</dbReference>
<name>A0A179GYX5_PURLI</name>
<feature type="compositionally biased region" description="Low complexity" evidence="1">
    <location>
        <begin position="55"/>
        <end position="67"/>
    </location>
</feature>
<proteinExistence type="predicted"/>
<organism evidence="2 3">
    <name type="scientific">Purpureocillium lilacinum</name>
    <name type="common">Paecilomyces lilacinus</name>
    <dbReference type="NCBI Taxonomy" id="33203"/>
    <lineage>
        <taxon>Eukaryota</taxon>
        <taxon>Fungi</taxon>
        <taxon>Dikarya</taxon>
        <taxon>Ascomycota</taxon>
        <taxon>Pezizomycotina</taxon>
        <taxon>Sordariomycetes</taxon>
        <taxon>Hypocreomycetidae</taxon>
        <taxon>Hypocreales</taxon>
        <taxon>Ophiocordycipitaceae</taxon>
        <taxon>Purpureocillium</taxon>
    </lineage>
</organism>
<comment type="caution">
    <text evidence="2">The sequence shown here is derived from an EMBL/GenBank/DDBJ whole genome shotgun (WGS) entry which is preliminary data.</text>
</comment>
<accession>A0A179GYX5</accession>
<dbReference type="EMBL" id="LSBI01000008">
    <property type="protein sequence ID" value="OAQ83002.1"/>
    <property type="molecule type" value="Genomic_DNA"/>
</dbReference>
<evidence type="ECO:0000313" key="2">
    <source>
        <dbReference type="EMBL" id="OAQ83002.1"/>
    </source>
</evidence>
<gene>
    <name evidence="2" type="ORF">VFPFJ_08805</name>
</gene>
<dbReference type="AlphaFoldDB" id="A0A179GYX5"/>
<protein>
    <submittedName>
        <fullName evidence="2">Uncharacterized protein</fullName>
    </submittedName>
</protein>
<evidence type="ECO:0000256" key="1">
    <source>
        <dbReference type="SAM" id="MobiDB-lite"/>
    </source>
</evidence>
<feature type="compositionally biased region" description="Low complexity" evidence="1">
    <location>
        <begin position="75"/>
        <end position="86"/>
    </location>
</feature>
<evidence type="ECO:0000313" key="3">
    <source>
        <dbReference type="Proteomes" id="UP000078340"/>
    </source>
</evidence>
<reference evidence="2 3" key="1">
    <citation type="submission" date="2016-02" db="EMBL/GenBank/DDBJ databases">
        <title>Biosynthesis of antibiotic leucinostatins and their inhibition on Phytophthora in bio-control Purpureocillium lilacinum.</title>
        <authorList>
            <person name="Wang G."/>
            <person name="Liu Z."/>
            <person name="Lin R."/>
            <person name="Li E."/>
            <person name="Mao Z."/>
            <person name="Ling J."/>
            <person name="Yin W."/>
            <person name="Xie B."/>
        </authorList>
    </citation>
    <scope>NUCLEOTIDE SEQUENCE [LARGE SCALE GENOMIC DNA]</scope>
    <source>
        <strain evidence="2">PLFJ-1</strain>
    </source>
</reference>
<feature type="region of interest" description="Disordered" evidence="1">
    <location>
        <begin position="51"/>
        <end position="92"/>
    </location>
</feature>
<sequence>MACRYSIQYYTSMIERSRVTRVWIPSLVRSFPLRRAGVCFAVPCTPRLTRTQLSPPDAAPARFPAPRGTGQLSDPAPARGQAAAGRCSHERRPGGEARAAWTACKLVCVRILSALCRQDSF</sequence>